<dbReference type="InterPro" id="IPR004170">
    <property type="entry name" value="WWE_dom"/>
</dbReference>
<comment type="caution">
    <text evidence="7">The sequence shown here is derived from an EMBL/GenBank/DDBJ whole genome shotgun (WGS) entry which is preliminary data.</text>
</comment>
<organism evidence="7 8">
    <name type="scientific">Pleurodeles waltl</name>
    <name type="common">Iberian ribbed newt</name>
    <dbReference type="NCBI Taxonomy" id="8319"/>
    <lineage>
        <taxon>Eukaryota</taxon>
        <taxon>Metazoa</taxon>
        <taxon>Chordata</taxon>
        <taxon>Craniata</taxon>
        <taxon>Vertebrata</taxon>
        <taxon>Euteleostomi</taxon>
        <taxon>Amphibia</taxon>
        <taxon>Batrachia</taxon>
        <taxon>Caudata</taxon>
        <taxon>Salamandroidea</taxon>
        <taxon>Salamandridae</taxon>
        <taxon>Pleurodelinae</taxon>
        <taxon>Pleurodeles</taxon>
    </lineage>
</organism>
<dbReference type="Pfam" id="PF02825">
    <property type="entry name" value="WWE"/>
    <property type="match status" value="1"/>
</dbReference>
<dbReference type="SUPFAM" id="SSF117839">
    <property type="entry name" value="WWE domain"/>
    <property type="match status" value="1"/>
</dbReference>
<comment type="similarity">
    <text evidence="3">Belongs to the ARTD/PARP family.</text>
</comment>
<accession>A0AAV7P6B3</accession>
<evidence type="ECO:0000256" key="2">
    <source>
        <dbReference type="ARBA" id="ARBA00023242"/>
    </source>
</evidence>
<evidence type="ECO:0000313" key="7">
    <source>
        <dbReference type="EMBL" id="KAJ1122404.1"/>
    </source>
</evidence>
<feature type="domain" description="WWE" evidence="5">
    <location>
        <begin position="21"/>
        <end position="98"/>
    </location>
</feature>
<keyword evidence="4" id="KW-0808">Transferase</keyword>
<dbReference type="PROSITE" id="PS51059">
    <property type="entry name" value="PARP_CATALYTIC"/>
    <property type="match status" value="1"/>
</dbReference>
<dbReference type="GO" id="GO:1990404">
    <property type="term" value="F:NAD+-protein mono-ADP-ribosyltransferase activity"/>
    <property type="evidence" value="ECO:0007669"/>
    <property type="project" value="TreeGrafter"/>
</dbReference>
<name>A0AAV7P6B3_PLEWA</name>
<comment type="subcellular location">
    <subcellularLocation>
        <location evidence="1">Nucleus</location>
    </subcellularLocation>
</comment>
<dbReference type="Gene3D" id="3.30.720.50">
    <property type="match status" value="1"/>
</dbReference>
<dbReference type="EC" id="2.4.2.-" evidence="4"/>
<dbReference type="Pfam" id="PF00644">
    <property type="entry name" value="PARP"/>
    <property type="match status" value="1"/>
</dbReference>
<dbReference type="Proteomes" id="UP001066276">
    <property type="component" value="Chromosome 7"/>
</dbReference>
<protein>
    <recommendedName>
        <fullName evidence="4">Poly [ADP-ribose] polymerase</fullName>
        <shortName evidence="4">PARP</shortName>
        <ecNumber evidence="4">2.4.2.-</ecNumber>
    </recommendedName>
</protein>
<dbReference type="AlphaFoldDB" id="A0AAV7P6B3"/>
<reference evidence="7" key="1">
    <citation type="journal article" date="2022" name="bioRxiv">
        <title>Sequencing and chromosome-scale assembly of the giantPleurodeles waltlgenome.</title>
        <authorList>
            <person name="Brown T."/>
            <person name="Elewa A."/>
            <person name="Iarovenko S."/>
            <person name="Subramanian E."/>
            <person name="Araus A.J."/>
            <person name="Petzold A."/>
            <person name="Susuki M."/>
            <person name="Suzuki K.-i.T."/>
            <person name="Hayashi T."/>
            <person name="Toyoda A."/>
            <person name="Oliveira C."/>
            <person name="Osipova E."/>
            <person name="Leigh N.D."/>
            <person name="Simon A."/>
            <person name="Yun M.H."/>
        </authorList>
    </citation>
    <scope>NUCLEOTIDE SEQUENCE</scope>
    <source>
        <strain evidence="7">20211129_DDA</strain>
        <tissue evidence="7">Liver</tissue>
    </source>
</reference>
<dbReference type="InterPro" id="IPR051712">
    <property type="entry name" value="ARTD-AVP"/>
</dbReference>
<evidence type="ECO:0000256" key="1">
    <source>
        <dbReference type="ARBA" id="ARBA00004123"/>
    </source>
</evidence>
<evidence type="ECO:0000313" key="8">
    <source>
        <dbReference type="Proteomes" id="UP001066276"/>
    </source>
</evidence>
<dbReference type="EMBL" id="JANPWB010000011">
    <property type="protein sequence ID" value="KAJ1122404.1"/>
    <property type="molecule type" value="Genomic_DNA"/>
</dbReference>
<proteinExistence type="inferred from homology"/>
<gene>
    <name evidence="7" type="ORF">NDU88_000891</name>
</gene>
<dbReference type="SUPFAM" id="SSF56399">
    <property type="entry name" value="ADP-ribosylation"/>
    <property type="match status" value="1"/>
</dbReference>
<dbReference type="PROSITE" id="PS50918">
    <property type="entry name" value="WWE"/>
    <property type="match status" value="1"/>
</dbReference>
<dbReference type="GO" id="GO:0005634">
    <property type="term" value="C:nucleus"/>
    <property type="evidence" value="ECO:0007669"/>
    <property type="project" value="UniProtKB-SubCell"/>
</dbReference>
<dbReference type="InterPro" id="IPR037197">
    <property type="entry name" value="WWE_dom_sf"/>
</dbReference>
<sequence length="342" mass="40002">MDLKALTLTLGKYDRIRRLCNSGSPRINPYFPAQWRFYWKKHGYWKDYEEFISVQLNKSFKHRVLNDYFNVNGNFYKVDLKSLKQYNVRTKYCREVRRRPVYRSYRSIAPYLKTGIKCSQGSIPDTIVYRDPFPSERSLQPGSLNAAFVNLPLDPAEAEYMMIETDFHRTLPEDLALIFAIYRIHNKFLWQKYTCQKEFMSQGLSSADKTSLEKHLYHGTMQDNIDQICQQNFDPRISGLNGTTYGKGSYFALNASYAHQYSKSADKGLRYMFLAKVLVGKMALGKPTYCRPPALWDSYALYDSCVDHLLNPKIFVVFDSCQCYPLFLIQYKLLSEPILVTE</sequence>
<keyword evidence="8" id="KW-1185">Reference proteome</keyword>
<dbReference type="InterPro" id="IPR012317">
    <property type="entry name" value="Poly(ADP-ribose)pol_cat_dom"/>
</dbReference>
<evidence type="ECO:0000256" key="4">
    <source>
        <dbReference type="RuleBase" id="RU362114"/>
    </source>
</evidence>
<dbReference type="PANTHER" id="PTHR45740">
    <property type="entry name" value="POLY [ADP-RIBOSE] POLYMERASE"/>
    <property type="match status" value="1"/>
</dbReference>
<feature type="domain" description="PARP catalytic" evidence="6">
    <location>
        <begin position="133"/>
        <end position="342"/>
    </location>
</feature>
<evidence type="ECO:0000256" key="3">
    <source>
        <dbReference type="ARBA" id="ARBA00024347"/>
    </source>
</evidence>
<dbReference type="CDD" id="cd01439">
    <property type="entry name" value="TCCD_inducible_PARP_like"/>
    <property type="match status" value="1"/>
</dbReference>
<dbReference type="GO" id="GO:0003950">
    <property type="term" value="F:NAD+ poly-ADP-ribosyltransferase activity"/>
    <property type="evidence" value="ECO:0007669"/>
    <property type="project" value="UniProtKB-UniRule"/>
</dbReference>
<keyword evidence="4" id="KW-0520">NAD</keyword>
<keyword evidence="2" id="KW-0539">Nucleus</keyword>
<dbReference type="PANTHER" id="PTHR45740:SF6">
    <property type="entry name" value="PROTEIN MONO-ADP-RIBOSYLTRANSFERASE PARP12"/>
    <property type="match status" value="1"/>
</dbReference>
<keyword evidence="4" id="KW-0328">Glycosyltransferase</keyword>
<evidence type="ECO:0000259" key="6">
    <source>
        <dbReference type="PROSITE" id="PS51059"/>
    </source>
</evidence>
<dbReference type="Gene3D" id="3.90.228.10">
    <property type="match status" value="1"/>
</dbReference>
<evidence type="ECO:0000259" key="5">
    <source>
        <dbReference type="PROSITE" id="PS50918"/>
    </source>
</evidence>